<dbReference type="SUPFAM" id="SSF53850">
    <property type="entry name" value="Periplasmic binding protein-like II"/>
    <property type="match status" value="1"/>
</dbReference>
<accession>A0ABS5CYN9</accession>
<dbReference type="InterPro" id="IPR050490">
    <property type="entry name" value="Bact_solute-bd_prot1"/>
</dbReference>
<dbReference type="RefSeq" id="WP_203552352.1">
    <property type="nucleotide sequence ID" value="NZ_JACAOD020000011.1"/>
</dbReference>
<proteinExistence type="inferred from homology"/>
<dbReference type="Gene3D" id="3.40.190.10">
    <property type="entry name" value="Periplasmic binding protein-like II"/>
    <property type="match status" value="3"/>
</dbReference>
<keyword evidence="5" id="KW-1133">Transmembrane helix</keyword>
<keyword evidence="5" id="KW-0472">Membrane</keyword>
<evidence type="ECO:0000256" key="3">
    <source>
        <dbReference type="ARBA" id="ARBA00022448"/>
    </source>
</evidence>
<comment type="caution">
    <text evidence="6">The sequence shown here is derived from an EMBL/GenBank/DDBJ whole genome shotgun (WGS) entry which is preliminary data.</text>
</comment>
<evidence type="ECO:0000256" key="4">
    <source>
        <dbReference type="ARBA" id="ARBA00022729"/>
    </source>
</evidence>
<evidence type="ECO:0000256" key="5">
    <source>
        <dbReference type="SAM" id="Phobius"/>
    </source>
</evidence>
<dbReference type="Pfam" id="PF13416">
    <property type="entry name" value="SBP_bac_8"/>
    <property type="match status" value="1"/>
</dbReference>
<dbReference type="PANTHER" id="PTHR43649:SF31">
    <property type="entry name" value="SN-GLYCEROL-3-PHOSPHATE-BINDING PERIPLASMIC PROTEIN UGPB"/>
    <property type="match status" value="1"/>
</dbReference>
<evidence type="ECO:0000313" key="7">
    <source>
        <dbReference type="Proteomes" id="UP001195571"/>
    </source>
</evidence>
<keyword evidence="3" id="KW-0813">Transport</keyword>
<dbReference type="PANTHER" id="PTHR43649">
    <property type="entry name" value="ARABINOSE-BINDING PROTEIN-RELATED"/>
    <property type="match status" value="1"/>
</dbReference>
<keyword evidence="5" id="KW-0812">Transmembrane</keyword>
<reference evidence="6" key="1">
    <citation type="submission" date="2021-04" db="EMBL/GenBank/DDBJ databases">
        <title>Genomic features of Candidatus Phytoplasma meliae isolate ChTYXIII (1SrXIII-G).</title>
        <authorList>
            <person name="Fernandez F.D."/>
            <person name="Conci L.R."/>
        </authorList>
    </citation>
    <scope>NUCLEOTIDE SEQUENCE [LARGE SCALE GENOMIC DNA]</scope>
    <source>
        <strain evidence="6">ChTYXIII-Mo</strain>
    </source>
</reference>
<dbReference type="InterPro" id="IPR006059">
    <property type="entry name" value="SBP"/>
</dbReference>
<name>A0ABS5CYN9_9MOLU</name>
<feature type="transmembrane region" description="Helical" evidence="5">
    <location>
        <begin position="7"/>
        <end position="26"/>
    </location>
</feature>
<evidence type="ECO:0000256" key="2">
    <source>
        <dbReference type="ARBA" id="ARBA00008520"/>
    </source>
</evidence>
<protein>
    <submittedName>
        <fullName evidence="6">Extracellular solute-binding protein</fullName>
    </submittedName>
</protein>
<evidence type="ECO:0000256" key="1">
    <source>
        <dbReference type="ARBA" id="ARBA00004196"/>
    </source>
</evidence>
<evidence type="ECO:0000313" key="6">
    <source>
        <dbReference type="EMBL" id="MBP5836088.1"/>
    </source>
</evidence>
<keyword evidence="7" id="KW-1185">Reference proteome</keyword>
<gene>
    <name evidence="6" type="ORF">CHTY_002505</name>
</gene>
<comment type="subcellular location">
    <subcellularLocation>
        <location evidence="1">Cell envelope</location>
    </subcellularLocation>
</comment>
<sequence>MVLKDKFKIIIFFVTCFLILSIIVLFPKTNAQDLRKMHEKELTQTLTQYSDIHSNEWQQFKDKHITIVFWHHLEADSTNKVFLQEIINKFNKKYPNITVKEEFKGNWGAIDKNINIALPANNEPNLIVSYPDFLVNFYESGKLVPLDDFIESRNEDIKLFDEKDEKKEHFYPLFEEESQITLGEGKDKAKKWYSLPFYKSIELMFYNQTYFKSLRDNKNVEKGDLDELKKLIDDKGKIKPFDEQGKINKQFITWEDMKRLCEIIKKIDPQKVPICYDSESNLFIVSSEQRKITYVEKPDSDSKLGVYFDNSDSKQMIKEFKQDFIDKGYLTTHLLSGEKYIDSLFCDQKILMHINSSKGFEYLSKANFEVGVTACPYWNQGKNGSSGQRKALQQGANVNLFYKKDKDEVLASWLFLKHLVSQDTSNALFEQKSTFPMRPGYVDEKKIEKYKTDIKNQDQTPKTQEEKKELLRKKVLCFIFDERKQEYDTKQPVYFFSPVFQRSYIARIVVNKLVVECFLEKELDKNIDKLFKLAQEQALS</sequence>
<dbReference type="Proteomes" id="UP001195571">
    <property type="component" value="Unassembled WGS sequence"/>
</dbReference>
<dbReference type="EMBL" id="JACAOD020000011">
    <property type="protein sequence ID" value="MBP5836088.1"/>
    <property type="molecule type" value="Genomic_DNA"/>
</dbReference>
<comment type="similarity">
    <text evidence="2">Belongs to the bacterial solute-binding protein 1 family.</text>
</comment>
<organism evidence="6 7">
    <name type="scientific">Candidatus Phytoplasma meliae</name>
    <dbReference type="NCBI Taxonomy" id="1848402"/>
    <lineage>
        <taxon>Bacteria</taxon>
        <taxon>Bacillati</taxon>
        <taxon>Mycoplasmatota</taxon>
        <taxon>Mollicutes</taxon>
        <taxon>Acholeplasmatales</taxon>
        <taxon>Acholeplasmataceae</taxon>
        <taxon>Candidatus Phytoplasma</taxon>
        <taxon>16SrXIII (Mexican periwinkle virescence group)</taxon>
    </lineage>
</organism>
<keyword evidence="4" id="KW-0732">Signal</keyword>